<evidence type="ECO:0000313" key="9">
    <source>
        <dbReference type="EMBL" id="KAF5097350.1"/>
    </source>
</evidence>
<sequence length="140" mass="15802">MKPTQTNFLLRPWKTFKDGTLFYGIQKTGSNRHPLTSKQGNKNFYKGTRSSGVGSHTQYGGYSIKWEKVRTYVVPAGLSNTDFKPYACQTAPLVKQSFKGYKRAAVDGNLYLKKIQEYIENGEYESAEAARDPETSVERG</sequence>
<proteinExistence type="inferred from homology"/>
<reference evidence="8 10" key="1">
    <citation type="submission" date="2014-03" db="EMBL/GenBank/DDBJ databases">
        <authorList>
            <person name="Casaregola S."/>
        </authorList>
    </citation>
    <scope>NUCLEOTIDE SEQUENCE [LARGE SCALE GENOMIC DNA]</scope>
    <source>
        <strain evidence="8 10">CLIB 918</strain>
    </source>
</reference>
<comment type="subcellular location">
    <subcellularLocation>
        <location evidence="1">Mitochondrion</location>
    </subcellularLocation>
</comment>
<dbReference type="PANTHER" id="PTHR21338">
    <property type="entry name" value="MITOCHONDRIAL RIBOSOMAL PROTEIN L41"/>
    <property type="match status" value="1"/>
</dbReference>
<dbReference type="PANTHER" id="PTHR21338:SF0">
    <property type="entry name" value="LARGE RIBOSOMAL SUBUNIT PROTEIN ML41"/>
    <property type="match status" value="1"/>
</dbReference>
<evidence type="ECO:0000256" key="7">
    <source>
        <dbReference type="SAM" id="MobiDB-lite"/>
    </source>
</evidence>
<reference evidence="9" key="3">
    <citation type="submission" date="2020-01" db="EMBL/GenBank/DDBJ databases">
        <authorList>
            <person name="Perkins V."/>
            <person name="Lessard M.-H."/>
            <person name="Dugat-Bony E."/>
            <person name="Frenette M."/>
            <person name="Labrie S."/>
        </authorList>
    </citation>
    <scope>NUCLEOTIDE SEQUENCE</scope>
    <source>
        <strain evidence="9">LMA-70</strain>
    </source>
</reference>
<dbReference type="Proteomes" id="UP000750522">
    <property type="component" value="Unassembled WGS sequence"/>
</dbReference>
<dbReference type="GO" id="GO:0003735">
    <property type="term" value="F:structural constituent of ribosome"/>
    <property type="evidence" value="ECO:0007669"/>
    <property type="project" value="InterPro"/>
</dbReference>
<dbReference type="GO" id="GO:0005762">
    <property type="term" value="C:mitochondrial large ribosomal subunit"/>
    <property type="evidence" value="ECO:0007669"/>
    <property type="project" value="InterPro"/>
</dbReference>
<keyword evidence="6" id="KW-0687">Ribonucleoprotein</keyword>
<dbReference type="GO" id="GO:0006412">
    <property type="term" value="P:translation"/>
    <property type="evidence" value="ECO:0007669"/>
    <property type="project" value="TreeGrafter"/>
</dbReference>
<comment type="caution">
    <text evidence="8">The sequence shown here is derived from an EMBL/GenBank/DDBJ whole genome shotgun (WGS) entry which is preliminary data.</text>
</comment>
<reference evidence="9" key="2">
    <citation type="journal article" date="2020" name="Front. Microbiol.">
        <title>Phenotypic and Genetic Characterization of the Cheese Ripening Yeast Geotrichum candidum.</title>
        <authorList>
            <person name="Perkins V."/>
            <person name="Vignola S."/>
            <person name="Lessard M.H."/>
            <person name="Plante P.L."/>
            <person name="Corbeil J."/>
            <person name="Dugat-Bony E."/>
            <person name="Frenette M."/>
            <person name="Labrie S."/>
        </authorList>
    </citation>
    <scope>NUCLEOTIDE SEQUENCE</scope>
    <source>
        <strain evidence="9">LMA-70</strain>
    </source>
</reference>
<keyword evidence="10" id="KW-1185">Reference proteome</keyword>
<dbReference type="InterPro" id="IPR019189">
    <property type="entry name" value="Ribosomal_mL41"/>
</dbReference>
<evidence type="ECO:0000256" key="6">
    <source>
        <dbReference type="ARBA" id="ARBA00023274"/>
    </source>
</evidence>
<keyword evidence="3" id="KW-0809">Transit peptide</keyword>
<dbReference type="STRING" id="1173061.A0A0J9XEI7"/>
<evidence type="ECO:0000256" key="2">
    <source>
        <dbReference type="ARBA" id="ARBA00010152"/>
    </source>
</evidence>
<dbReference type="Proteomes" id="UP000242525">
    <property type="component" value="Unassembled WGS sequence"/>
</dbReference>
<feature type="region of interest" description="Disordered" evidence="7">
    <location>
        <begin position="32"/>
        <end position="54"/>
    </location>
</feature>
<keyword evidence="5" id="KW-0496">Mitochondrion</keyword>
<protein>
    <submittedName>
        <fullName evidence="8">Similar to Saccharomyces cerevisiae YBR282W MRPL27 Mitochondrial ribosomal protein of the large subunit</fullName>
    </submittedName>
</protein>
<dbReference type="OrthoDB" id="408933at2759"/>
<dbReference type="EMBL" id="QQZK01000094">
    <property type="protein sequence ID" value="KAF5097350.1"/>
    <property type="molecule type" value="Genomic_DNA"/>
</dbReference>
<evidence type="ECO:0000313" key="8">
    <source>
        <dbReference type="EMBL" id="CDO55691.1"/>
    </source>
</evidence>
<dbReference type="Pfam" id="PF09809">
    <property type="entry name" value="MRP-L27"/>
    <property type="match status" value="1"/>
</dbReference>
<name>A0A0J9XEI7_GEOCN</name>
<organism evidence="8 10">
    <name type="scientific">Geotrichum candidum</name>
    <name type="common">Oospora lactis</name>
    <name type="synonym">Dipodascus geotrichum</name>
    <dbReference type="NCBI Taxonomy" id="1173061"/>
    <lineage>
        <taxon>Eukaryota</taxon>
        <taxon>Fungi</taxon>
        <taxon>Dikarya</taxon>
        <taxon>Ascomycota</taxon>
        <taxon>Saccharomycotina</taxon>
        <taxon>Dipodascomycetes</taxon>
        <taxon>Dipodascales</taxon>
        <taxon>Dipodascaceae</taxon>
        <taxon>Geotrichum</taxon>
    </lineage>
</organism>
<dbReference type="EMBL" id="CCBN010000012">
    <property type="protein sequence ID" value="CDO55691.1"/>
    <property type="molecule type" value="Genomic_DNA"/>
</dbReference>
<evidence type="ECO:0000313" key="10">
    <source>
        <dbReference type="Proteomes" id="UP000242525"/>
    </source>
</evidence>
<gene>
    <name evidence="8" type="ORF">BN980_GECA12s00967g</name>
    <name evidence="9" type="ORF">DV451_003863</name>
</gene>
<evidence type="ECO:0000256" key="5">
    <source>
        <dbReference type="ARBA" id="ARBA00023128"/>
    </source>
</evidence>
<keyword evidence="4 8" id="KW-0689">Ribosomal protein</keyword>
<dbReference type="AlphaFoldDB" id="A0A0J9XEI7"/>
<evidence type="ECO:0000256" key="3">
    <source>
        <dbReference type="ARBA" id="ARBA00022946"/>
    </source>
</evidence>
<accession>A0A0J9XEI7</accession>
<comment type="similarity">
    <text evidence="2">Belongs to the mitochondrion-specific ribosomal protein mL41 family.</text>
</comment>
<evidence type="ECO:0000256" key="1">
    <source>
        <dbReference type="ARBA" id="ARBA00004173"/>
    </source>
</evidence>
<evidence type="ECO:0000256" key="4">
    <source>
        <dbReference type="ARBA" id="ARBA00022980"/>
    </source>
</evidence>